<comment type="caution">
    <text evidence="1">The sequence shown here is derived from an EMBL/GenBank/DDBJ whole genome shotgun (WGS) entry which is preliminary data.</text>
</comment>
<protein>
    <submittedName>
        <fullName evidence="1">Uncharacterized protein</fullName>
    </submittedName>
</protein>
<dbReference type="AlphaFoldDB" id="A0A544YLX2"/>
<evidence type="ECO:0000313" key="1">
    <source>
        <dbReference type="EMBL" id="TQS17788.1"/>
    </source>
</evidence>
<evidence type="ECO:0000313" key="2">
    <source>
        <dbReference type="Proteomes" id="UP000316541"/>
    </source>
</evidence>
<gene>
    <name evidence="1" type="ORF">FLX08_27910</name>
</gene>
<accession>A0A544YLX2</accession>
<reference evidence="1 2" key="1">
    <citation type="submission" date="2019-07" db="EMBL/GenBank/DDBJ databases">
        <title>Microbispora hainanensis DSM 45428.</title>
        <authorList>
            <person name="Thawai C."/>
        </authorList>
    </citation>
    <scope>NUCLEOTIDE SEQUENCE [LARGE SCALE GENOMIC DNA]</scope>
    <source>
        <strain evidence="1 2">DSM 45428</strain>
    </source>
</reference>
<dbReference type="Proteomes" id="UP000316541">
    <property type="component" value="Unassembled WGS sequence"/>
</dbReference>
<dbReference type="EMBL" id="VIRM01000041">
    <property type="protein sequence ID" value="TQS17788.1"/>
    <property type="molecule type" value="Genomic_DNA"/>
</dbReference>
<sequence length="75" mass="8638">MSVYRVRMYSGFQRTLTADRVVVNGDNICFERSRNGSWVAALQLPTQLVTRVRRRCVQPDGTVTWSVEEPEPSTY</sequence>
<proteinExistence type="predicted"/>
<name>A0A544YLX2_9ACTN</name>
<dbReference type="RefSeq" id="WP_142565358.1">
    <property type="nucleotide sequence ID" value="NZ_VIRM01000041.1"/>
</dbReference>
<organism evidence="1 2">
    <name type="scientific">Microbispora hainanensis</name>
    <dbReference type="NCBI Taxonomy" id="568844"/>
    <lineage>
        <taxon>Bacteria</taxon>
        <taxon>Bacillati</taxon>
        <taxon>Actinomycetota</taxon>
        <taxon>Actinomycetes</taxon>
        <taxon>Streptosporangiales</taxon>
        <taxon>Streptosporangiaceae</taxon>
        <taxon>Microbispora</taxon>
    </lineage>
</organism>